<evidence type="ECO:0000313" key="1">
    <source>
        <dbReference type="EMBL" id="GAJ40010.1"/>
    </source>
</evidence>
<accession>A0A023DFG4</accession>
<name>A0A023DFG4_9BACL</name>
<dbReference type="AlphaFoldDB" id="A0A023DFG4"/>
<reference evidence="1 2" key="1">
    <citation type="submission" date="2014-04" db="EMBL/GenBank/DDBJ databases">
        <title>Whole genome shotgun sequence of Geobacillus caldoxylosilyticus NBRC 107762.</title>
        <authorList>
            <person name="Hosoyama A."/>
            <person name="Hosoyama Y."/>
            <person name="Katano-Makiyama Y."/>
            <person name="Tsuchikane K."/>
            <person name="Ohji S."/>
            <person name="Ichikawa N."/>
            <person name="Yamazoe A."/>
            <person name="Fujita N."/>
        </authorList>
    </citation>
    <scope>NUCLEOTIDE SEQUENCE [LARGE SCALE GENOMIC DNA]</scope>
    <source>
        <strain evidence="1 2">NBRC 107762</strain>
    </source>
</reference>
<gene>
    <name evidence="1" type="ORF">GCA01S_031_00160</name>
</gene>
<keyword evidence="2" id="KW-1185">Reference proteome</keyword>
<proteinExistence type="predicted"/>
<dbReference type="Proteomes" id="UP000023561">
    <property type="component" value="Unassembled WGS sequence"/>
</dbReference>
<comment type="caution">
    <text evidence="1">The sequence shown here is derived from an EMBL/GenBank/DDBJ whole genome shotgun (WGS) entry which is preliminary data.</text>
</comment>
<evidence type="ECO:0008006" key="3">
    <source>
        <dbReference type="Google" id="ProtNLM"/>
    </source>
</evidence>
<dbReference type="Pfam" id="PF14044">
    <property type="entry name" value="NETI"/>
    <property type="match status" value="1"/>
</dbReference>
<dbReference type="EMBL" id="BAWO01000031">
    <property type="protein sequence ID" value="GAJ40010.1"/>
    <property type="molecule type" value="Genomic_DNA"/>
</dbReference>
<dbReference type="RefSeq" id="WP_042409473.1">
    <property type="nucleotide sequence ID" value="NZ_BAWO01000031.1"/>
</dbReference>
<evidence type="ECO:0000313" key="2">
    <source>
        <dbReference type="Proteomes" id="UP000023561"/>
    </source>
</evidence>
<sequence length="62" mass="7390">MKKIFVVEEQETIDECLKRIKAEGYRPIRRIERPIFREVQKNGETVIEPCGRIIEFEAVLNK</sequence>
<dbReference type="InterPro" id="IPR025930">
    <property type="entry name" value="NETI"/>
</dbReference>
<protein>
    <recommendedName>
        <fullName evidence="3">NETI motif-containing protein</fullName>
    </recommendedName>
</protein>
<organism evidence="1 2">
    <name type="scientific">Parageobacillus caldoxylosilyticus NBRC 107762</name>
    <dbReference type="NCBI Taxonomy" id="1220594"/>
    <lineage>
        <taxon>Bacteria</taxon>
        <taxon>Bacillati</taxon>
        <taxon>Bacillota</taxon>
        <taxon>Bacilli</taxon>
        <taxon>Bacillales</taxon>
        <taxon>Anoxybacillaceae</taxon>
        <taxon>Saccharococcus</taxon>
    </lineage>
</organism>